<dbReference type="RefSeq" id="WP_111626575.1">
    <property type="nucleotide sequence ID" value="NZ_QLMC01000001.1"/>
</dbReference>
<keyword evidence="3" id="KW-1185">Reference proteome</keyword>
<protein>
    <submittedName>
        <fullName evidence="2">Uncharacterized protein</fullName>
    </submittedName>
</protein>
<feature type="transmembrane region" description="Helical" evidence="1">
    <location>
        <begin position="12"/>
        <end position="32"/>
    </location>
</feature>
<comment type="caution">
    <text evidence="2">The sequence shown here is derived from an EMBL/GenBank/DDBJ whole genome shotgun (WGS) entry which is preliminary data.</text>
</comment>
<dbReference type="EMBL" id="QLMC01000001">
    <property type="protein sequence ID" value="RAK02368.1"/>
    <property type="molecule type" value="Genomic_DNA"/>
</dbReference>
<organism evidence="2 3">
    <name type="scientific">Larkinella arboricola</name>
    <dbReference type="NCBI Taxonomy" id="643671"/>
    <lineage>
        <taxon>Bacteria</taxon>
        <taxon>Pseudomonadati</taxon>
        <taxon>Bacteroidota</taxon>
        <taxon>Cytophagia</taxon>
        <taxon>Cytophagales</taxon>
        <taxon>Spirosomataceae</taxon>
        <taxon>Larkinella</taxon>
    </lineage>
</organism>
<gene>
    <name evidence="2" type="ORF">LX87_00488</name>
</gene>
<dbReference type="AlphaFoldDB" id="A0A327X825"/>
<keyword evidence="1" id="KW-0812">Transmembrane</keyword>
<evidence type="ECO:0000313" key="3">
    <source>
        <dbReference type="Proteomes" id="UP000248790"/>
    </source>
</evidence>
<sequence>MEKSTVLQKALWSNVFFAELSAIAFLFFGNTFSFLNELAGGQPLVFGIEFLVMAGLATYAALRPATSRWLIQVIIGLNLLLLGYYVDLLIWGPAVSVIATEIRVIDSVITAVLVVAQIAGLRTAFPKKNMALIP</sequence>
<feature type="transmembrane region" description="Helical" evidence="1">
    <location>
        <begin position="44"/>
        <end position="62"/>
    </location>
</feature>
<proteinExistence type="predicted"/>
<dbReference type="OrthoDB" id="962138at2"/>
<name>A0A327X825_LARAB</name>
<evidence type="ECO:0000313" key="2">
    <source>
        <dbReference type="EMBL" id="RAK02368.1"/>
    </source>
</evidence>
<evidence type="ECO:0000256" key="1">
    <source>
        <dbReference type="SAM" id="Phobius"/>
    </source>
</evidence>
<accession>A0A327X825</accession>
<dbReference type="Proteomes" id="UP000248790">
    <property type="component" value="Unassembled WGS sequence"/>
</dbReference>
<feature type="transmembrane region" description="Helical" evidence="1">
    <location>
        <begin position="104"/>
        <end position="125"/>
    </location>
</feature>
<keyword evidence="1" id="KW-0472">Membrane</keyword>
<feature type="transmembrane region" description="Helical" evidence="1">
    <location>
        <begin position="69"/>
        <end position="92"/>
    </location>
</feature>
<keyword evidence="1" id="KW-1133">Transmembrane helix</keyword>
<reference evidence="2 3" key="1">
    <citation type="submission" date="2018-06" db="EMBL/GenBank/DDBJ databases">
        <title>Genomic Encyclopedia of Archaeal and Bacterial Type Strains, Phase II (KMG-II): from individual species to whole genera.</title>
        <authorList>
            <person name="Goeker M."/>
        </authorList>
    </citation>
    <scope>NUCLEOTIDE SEQUENCE [LARGE SCALE GENOMIC DNA]</scope>
    <source>
        <strain evidence="2 3">DSM 21851</strain>
    </source>
</reference>